<feature type="non-terminal residue" evidence="2">
    <location>
        <position position="1"/>
    </location>
</feature>
<dbReference type="Gene3D" id="3.40.50.300">
    <property type="entry name" value="P-loop containing nucleotide triphosphate hydrolases"/>
    <property type="match status" value="1"/>
</dbReference>
<keyword evidence="3" id="KW-1185">Reference proteome</keyword>
<evidence type="ECO:0000313" key="2">
    <source>
        <dbReference type="EMBL" id="KFV75374.1"/>
    </source>
</evidence>
<name>A0A093J904_STRCA</name>
<proteinExistence type="predicted"/>
<dbReference type="PANTHER" id="PTHR47308:SF1">
    <property type="entry name" value="NUCLEAR GTPASE SLIP-GC"/>
    <property type="match status" value="1"/>
</dbReference>
<dbReference type="InterPro" id="IPR045063">
    <property type="entry name" value="Dynamin_N"/>
</dbReference>
<gene>
    <name evidence="2" type="ORF">N308_08973</name>
</gene>
<dbReference type="Pfam" id="PF00350">
    <property type="entry name" value="Dynamin_N"/>
    <property type="match status" value="1"/>
</dbReference>
<organism evidence="2 3">
    <name type="scientific">Struthio camelus australis</name>
    <dbReference type="NCBI Taxonomy" id="441894"/>
    <lineage>
        <taxon>Eukaryota</taxon>
        <taxon>Metazoa</taxon>
        <taxon>Chordata</taxon>
        <taxon>Craniata</taxon>
        <taxon>Vertebrata</taxon>
        <taxon>Euteleostomi</taxon>
        <taxon>Archelosauria</taxon>
        <taxon>Archosauria</taxon>
        <taxon>Dinosauria</taxon>
        <taxon>Saurischia</taxon>
        <taxon>Theropoda</taxon>
        <taxon>Coelurosauria</taxon>
        <taxon>Aves</taxon>
        <taxon>Palaeognathae</taxon>
        <taxon>Struthioniformes</taxon>
        <taxon>Struthionidae</taxon>
        <taxon>Struthio</taxon>
    </lineage>
</organism>
<dbReference type="PANTHER" id="PTHR47308">
    <property type="entry name" value="NUCLEAR GTPASE SLIP-GC"/>
    <property type="match status" value="1"/>
</dbReference>
<evidence type="ECO:0000259" key="1">
    <source>
        <dbReference type="Pfam" id="PF00350"/>
    </source>
</evidence>
<evidence type="ECO:0000313" key="3">
    <source>
        <dbReference type="Proteomes" id="UP000053584"/>
    </source>
</evidence>
<dbReference type="AlphaFoldDB" id="A0A093J904"/>
<accession>A0A093J904</accession>
<dbReference type="Proteomes" id="UP000053584">
    <property type="component" value="Unassembled WGS sequence"/>
</dbReference>
<dbReference type="SUPFAM" id="SSF52540">
    <property type="entry name" value="P-loop containing nucleoside triphosphate hydrolases"/>
    <property type="match status" value="1"/>
</dbReference>
<dbReference type="InterPro" id="IPR053082">
    <property type="entry name" value="Nuclear_GTPase_SLIP-GC"/>
</dbReference>
<protein>
    <submittedName>
        <fullName evidence="2">Nuclear GTPase SLIP-GC</fullName>
    </submittedName>
</protein>
<dbReference type="GO" id="GO:0003924">
    <property type="term" value="F:GTPase activity"/>
    <property type="evidence" value="ECO:0007669"/>
    <property type="project" value="TreeGrafter"/>
</dbReference>
<sequence length="216" mass="24685">AEGGNAAEIARKRPRIHQAFQDDEQKVLKKYEKIESTARKILSASYEKTSFLFWMDEVPDQLRYIRDRFDALQAKSTFSPIRIGLFGSTGAGKSTLLNTLLDRKFFLPVSGTRTCTSCQVQISTCRIKHYEANIFLLSEEEWKDELSNLFVLLDPENRGSESDDDVEHAIQKLQALYGEGAERRSYEELLRTKPVITIPSSRCITLRKAEVSVPFQ</sequence>
<feature type="non-terminal residue" evidence="2">
    <location>
        <position position="216"/>
    </location>
</feature>
<reference evidence="2 3" key="1">
    <citation type="submission" date="2014-04" db="EMBL/GenBank/DDBJ databases">
        <title>Genome evolution of avian class.</title>
        <authorList>
            <person name="Zhang G."/>
            <person name="Li C."/>
        </authorList>
    </citation>
    <scope>NUCLEOTIDE SEQUENCE [LARGE SCALE GENOMIC DNA]</scope>
    <source>
        <strain evidence="2">BGI_N308</strain>
    </source>
</reference>
<dbReference type="EMBL" id="KL205834">
    <property type="protein sequence ID" value="KFV75374.1"/>
    <property type="molecule type" value="Genomic_DNA"/>
</dbReference>
<dbReference type="InterPro" id="IPR027417">
    <property type="entry name" value="P-loop_NTPase"/>
</dbReference>
<feature type="domain" description="Dynamin N-terminal" evidence="1">
    <location>
        <begin position="83"/>
        <end position="145"/>
    </location>
</feature>